<dbReference type="Proteomes" id="UP000295606">
    <property type="component" value="Unassembled WGS sequence"/>
</dbReference>
<dbReference type="OrthoDB" id="9133911at2"/>
<evidence type="ECO:0000313" key="4">
    <source>
        <dbReference type="Proteomes" id="UP000295606"/>
    </source>
</evidence>
<evidence type="ECO:0000256" key="2">
    <source>
        <dbReference type="SAM" id="SignalP"/>
    </source>
</evidence>
<feature type="compositionally biased region" description="Low complexity" evidence="1">
    <location>
        <begin position="30"/>
        <end position="45"/>
    </location>
</feature>
<dbReference type="EMBL" id="SMOD01000014">
    <property type="protein sequence ID" value="TDG06540.1"/>
    <property type="molecule type" value="Genomic_DNA"/>
</dbReference>
<name>A0A4R5LBI7_9BURK</name>
<sequence>MRIARHMLVLLASASLGIGAVTPTLAQNEASGAGTAAAMEGASAAKPTKAERKQARKEARAKKNAELKKLEAAGYQPGRANDQNYPQDIQNAEKKAGVGQGASQ</sequence>
<feature type="compositionally biased region" description="Polar residues" evidence="1">
    <location>
        <begin position="81"/>
        <end position="90"/>
    </location>
</feature>
<evidence type="ECO:0000313" key="3">
    <source>
        <dbReference type="EMBL" id="TDG06540.1"/>
    </source>
</evidence>
<reference evidence="3 4" key="1">
    <citation type="submission" date="2019-03" db="EMBL/GenBank/DDBJ databases">
        <title>Paraburkholderia sp. isolated from native Mimosa gymnas in Guartela State Park, Brazil.</title>
        <authorList>
            <person name="Paulitsch F."/>
            <person name="Hungria M."/>
            <person name="Delamuta J.R.M."/>
            <person name="Ribeiro R.A."/>
            <person name="Dall'Agnol R."/>
            <person name="Silva J.S.B."/>
        </authorList>
    </citation>
    <scope>NUCLEOTIDE SEQUENCE [LARGE SCALE GENOMIC DNA]</scope>
    <source>
        <strain evidence="3 4">CNPSo 3008</strain>
    </source>
</reference>
<feature type="signal peptide" evidence="2">
    <location>
        <begin position="1"/>
        <end position="26"/>
    </location>
</feature>
<accession>A0A4R5LBI7</accession>
<dbReference type="AlphaFoldDB" id="A0A4R5LBI7"/>
<keyword evidence="2" id="KW-0732">Signal</keyword>
<dbReference type="RefSeq" id="WP_133184390.1">
    <property type="nucleotide sequence ID" value="NZ_SMOD01000014.1"/>
</dbReference>
<proteinExistence type="predicted"/>
<organism evidence="3 4">
    <name type="scientific">Paraburkholderia guartelaensis</name>
    <dbReference type="NCBI Taxonomy" id="2546446"/>
    <lineage>
        <taxon>Bacteria</taxon>
        <taxon>Pseudomonadati</taxon>
        <taxon>Pseudomonadota</taxon>
        <taxon>Betaproteobacteria</taxon>
        <taxon>Burkholderiales</taxon>
        <taxon>Burkholderiaceae</taxon>
        <taxon>Paraburkholderia</taxon>
    </lineage>
</organism>
<comment type="caution">
    <text evidence="3">The sequence shown here is derived from an EMBL/GenBank/DDBJ whole genome shotgun (WGS) entry which is preliminary data.</text>
</comment>
<feature type="chain" id="PRO_5021000059" evidence="2">
    <location>
        <begin position="27"/>
        <end position="104"/>
    </location>
</feature>
<feature type="region of interest" description="Disordered" evidence="1">
    <location>
        <begin position="30"/>
        <end position="104"/>
    </location>
</feature>
<protein>
    <submittedName>
        <fullName evidence="3">DUF4148 domain-containing protein</fullName>
    </submittedName>
</protein>
<evidence type="ECO:0000256" key="1">
    <source>
        <dbReference type="SAM" id="MobiDB-lite"/>
    </source>
</evidence>
<feature type="compositionally biased region" description="Basic and acidic residues" evidence="1">
    <location>
        <begin position="48"/>
        <end position="71"/>
    </location>
</feature>
<gene>
    <name evidence="3" type="ORF">E1N52_19610</name>
</gene>